<dbReference type="Pfam" id="PF10551">
    <property type="entry name" value="MULE"/>
    <property type="match status" value="1"/>
</dbReference>
<accession>A0A2G3A9A4</accession>
<dbReference type="GO" id="GO:0004190">
    <property type="term" value="F:aspartic-type endopeptidase activity"/>
    <property type="evidence" value="ECO:0007669"/>
    <property type="project" value="InterPro"/>
</dbReference>
<evidence type="ECO:0000259" key="10">
    <source>
        <dbReference type="PROSITE" id="PS51767"/>
    </source>
</evidence>
<evidence type="ECO:0000256" key="7">
    <source>
        <dbReference type="ARBA" id="ARBA00022989"/>
    </source>
</evidence>
<dbReference type="Gramene" id="PHT90825">
    <property type="protein sequence ID" value="PHT90825"/>
    <property type="gene ID" value="T459_05938"/>
</dbReference>
<dbReference type="InterPro" id="IPR034161">
    <property type="entry name" value="Pepsin-like_plant"/>
</dbReference>
<feature type="domain" description="Peptidase A1" evidence="10">
    <location>
        <begin position="78"/>
        <end position="425"/>
    </location>
</feature>
<keyword evidence="6" id="KW-0378">Hydrolase</keyword>
<dbReference type="Pfam" id="PF14543">
    <property type="entry name" value="TAXi_N"/>
    <property type="match status" value="1"/>
</dbReference>
<reference evidence="11 12" key="2">
    <citation type="journal article" date="2017" name="Genome Biol.">
        <title>New reference genome sequences of hot pepper reveal the massive evolution of plant disease-resistance genes by retroduplication.</title>
        <authorList>
            <person name="Kim S."/>
            <person name="Park J."/>
            <person name="Yeom S.I."/>
            <person name="Kim Y.M."/>
            <person name="Seo E."/>
            <person name="Kim K.T."/>
            <person name="Kim M.S."/>
            <person name="Lee J.M."/>
            <person name="Cheong K."/>
            <person name="Shin H.S."/>
            <person name="Kim S.B."/>
            <person name="Han K."/>
            <person name="Lee J."/>
            <person name="Park M."/>
            <person name="Lee H.A."/>
            <person name="Lee H.Y."/>
            <person name="Lee Y."/>
            <person name="Oh S."/>
            <person name="Lee J.H."/>
            <person name="Choi E."/>
            <person name="Choi E."/>
            <person name="Lee S.E."/>
            <person name="Jeon J."/>
            <person name="Kim H."/>
            <person name="Choi G."/>
            <person name="Song H."/>
            <person name="Lee J."/>
            <person name="Lee S.C."/>
            <person name="Kwon J.K."/>
            <person name="Lee H.Y."/>
            <person name="Koo N."/>
            <person name="Hong Y."/>
            <person name="Kim R.W."/>
            <person name="Kang W.H."/>
            <person name="Huh J.H."/>
            <person name="Kang B.C."/>
            <person name="Yang T.J."/>
            <person name="Lee Y.H."/>
            <person name="Bennetzen J.L."/>
            <person name="Choi D."/>
        </authorList>
    </citation>
    <scope>NUCLEOTIDE SEQUENCE [LARGE SCALE GENOMIC DNA]</scope>
    <source>
        <strain evidence="12">cv. CM334</strain>
    </source>
</reference>
<feature type="compositionally biased region" description="Basic residues" evidence="9">
    <location>
        <begin position="675"/>
        <end position="688"/>
    </location>
</feature>
<evidence type="ECO:0000256" key="6">
    <source>
        <dbReference type="ARBA" id="ARBA00022801"/>
    </source>
</evidence>
<keyword evidence="3" id="KW-0645">Protease</keyword>
<dbReference type="EMBL" id="AYRZ02000002">
    <property type="protein sequence ID" value="PHT90825.1"/>
    <property type="molecule type" value="Genomic_DNA"/>
</dbReference>
<keyword evidence="7" id="KW-1133">Transmembrane helix</keyword>
<dbReference type="InterPro" id="IPR033121">
    <property type="entry name" value="PEPTIDASE_A1"/>
</dbReference>
<evidence type="ECO:0000313" key="11">
    <source>
        <dbReference type="EMBL" id="PHT90825.1"/>
    </source>
</evidence>
<evidence type="ECO:0000256" key="9">
    <source>
        <dbReference type="SAM" id="MobiDB-lite"/>
    </source>
</evidence>
<comment type="subcellular location">
    <subcellularLocation>
        <location evidence="1">Membrane</location>
    </subcellularLocation>
</comment>
<dbReference type="CDD" id="cd05476">
    <property type="entry name" value="pepsin_A_like_plant"/>
    <property type="match status" value="1"/>
</dbReference>
<dbReference type="PANTHER" id="PTHR13683:SF375">
    <property type="entry name" value="PEPTIDASE A1 DOMAIN-CONTAINING PROTEIN"/>
    <property type="match status" value="1"/>
</dbReference>
<evidence type="ECO:0000313" key="12">
    <source>
        <dbReference type="Proteomes" id="UP000222542"/>
    </source>
</evidence>
<proteinExistence type="inferred from homology"/>
<dbReference type="GO" id="GO:0006508">
    <property type="term" value="P:proteolysis"/>
    <property type="evidence" value="ECO:0007669"/>
    <property type="project" value="UniProtKB-KW"/>
</dbReference>
<dbReference type="AlphaFoldDB" id="A0A2G3A9A4"/>
<evidence type="ECO:0000256" key="1">
    <source>
        <dbReference type="ARBA" id="ARBA00004370"/>
    </source>
</evidence>
<feature type="region of interest" description="Disordered" evidence="9">
    <location>
        <begin position="675"/>
        <end position="695"/>
    </location>
</feature>
<reference evidence="11 12" key="1">
    <citation type="journal article" date="2014" name="Nat. Genet.">
        <title>Genome sequence of the hot pepper provides insights into the evolution of pungency in Capsicum species.</title>
        <authorList>
            <person name="Kim S."/>
            <person name="Park M."/>
            <person name="Yeom S.I."/>
            <person name="Kim Y.M."/>
            <person name="Lee J.M."/>
            <person name="Lee H.A."/>
            <person name="Seo E."/>
            <person name="Choi J."/>
            <person name="Cheong K."/>
            <person name="Kim K.T."/>
            <person name="Jung K."/>
            <person name="Lee G.W."/>
            <person name="Oh S.K."/>
            <person name="Bae C."/>
            <person name="Kim S.B."/>
            <person name="Lee H.Y."/>
            <person name="Kim S.Y."/>
            <person name="Kim M.S."/>
            <person name="Kang B.C."/>
            <person name="Jo Y.D."/>
            <person name="Yang H.B."/>
            <person name="Jeong H.J."/>
            <person name="Kang W.H."/>
            <person name="Kwon J.K."/>
            <person name="Shin C."/>
            <person name="Lim J.Y."/>
            <person name="Park J.H."/>
            <person name="Huh J.H."/>
            <person name="Kim J.S."/>
            <person name="Kim B.D."/>
            <person name="Cohen O."/>
            <person name="Paran I."/>
            <person name="Suh M.C."/>
            <person name="Lee S.B."/>
            <person name="Kim Y.K."/>
            <person name="Shin Y."/>
            <person name="Noh S.J."/>
            <person name="Park J."/>
            <person name="Seo Y.S."/>
            <person name="Kwon S.Y."/>
            <person name="Kim H.A."/>
            <person name="Park J.M."/>
            <person name="Kim H.J."/>
            <person name="Choi S.B."/>
            <person name="Bosland P.W."/>
            <person name="Reeves G."/>
            <person name="Jo S.H."/>
            <person name="Lee B.W."/>
            <person name="Cho H.T."/>
            <person name="Choi H.S."/>
            <person name="Lee M.S."/>
            <person name="Yu Y."/>
            <person name="Do Choi Y."/>
            <person name="Park B.S."/>
            <person name="van Deynze A."/>
            <person name="Ashrafi H."/>
            <person name="Hill T."/>
            <person name="Kim W.T."/>
            <person name="Pai H.S."/>
            <person name="Ahn H.K."/>
            <person name="Yeam I."/>
            <person name="Giovannoni J.J."/>
            <person name="Rose J.K."/>
            <person name="Sorensen I."/>
            <person name="Lee S.J."/>
            <person name="Kim R.W."/>
            <person name="Choi I.Y."/>
            <person name="Choi B.S."/>
            <person name="Lim J.S."/>
            <person name="Lee Y.H."/>
            <person name="Choi D."/>
        </authorList>
    </citation>
    <scope>NUCLEOTIDE SEQUENCE [LARGE SCALE GENOMIC DNA]</scope>
    <source>
        <strain evidence="12">cv. CM334</strain>
    </source>
</reference>
<sequence length="695" mass="78653">MFSGIPCETGMLFPETSVTNGVDGGDTTDYFIEGEFEEDSIGMVVGRDSWTAGVEEDVVDGVLSFDELDKRECSIRIYFTRVRLGFPPKDFYVVIDTGSDVLWVSCIPCNGCPTYSLVQNRLEFFDPSSSSTARPVLCSDKICAIGGKSCAAQNHCGYAIHYGDGSGTSGYYIADFMHFDTIPLTNSSARIVFGCSTYRTGELLTKPDRAIDGVFGLGQLGFLVIAQRATQGVTPNVFSHCLKGSNGRGGVLVLGQAVEPNLVYTPLVPSQPHYSVILEGIALNGQTLSINPELFKTRSNRVPWLIQELLWHIFQKKLMTFFLMLVSDIFPTVSLNFAGGATMVLRGEDYLIHRYSTRFSRELLSTFTCSTDAWENFMKAWFISSLIGGSEVWCMSFQKSLTQGWTILGAYYMVDKENDASWGFFFEKFKDFVVDEPKLCIISDRHVSIANGLARHYLLAHHGVCMRHLDENLRTNHHCSDSIYLYYHSAKAYTLEEFNDYFNALKERCPNTAACLEHEVGFEKWSRAHFPGNQFNVMTSNITESLNSILRDEREYPVAVIFNSIAHRFREIFRKRKYDLVKLPCTHAMAALRLKHGDKYGTSIYNYSSQIYSKESYLLAYLEPICAAPLESEWSLAREYLEMQVLSPDFDLKLKRRKVKRVKDVLEPSRYKNRNKCSKYKKPGHKRTTSSLNVG</sequence>
<evidence type="ECO:0000256" key="5">
    <source>
        <dbReference type="ARBA" id="ARBA00022729"/>
    </source>
</evidence>
<dbReference type="InterPro" id="IPR021109">
    <property type="entry name" value="Peptidase_aspartic_dom_sf"/>
</dbReference>
<organism evidence="11 12">
    <name type="scientific">Capsicum annuum</name>
    <name type="common">Capsicum pepper</name>
    <dbReference type="NCBI Taxonomy" id="4072"/>
    <lineage>
        <taxon>Eukaryota</taxon>
        <taxon>Viridiplantae</taxon>
        <taxon>Streptophyta</taxon>
        <taxon>Embryophyta</taxon>
        <taxon>Tracheophyta</taxon>
        <taxon>Spermatophyta</taxon>
        <taxon>Magnoliopsida</taxon>
        <taxon>eudicotyledons</taxon>
        <taxon>Gunneridae</taxon>
        <taxon>Pentapetalae</taxon>
        <taxon>asterids</taxon>
        <taxon>lamiids</taxon>
        <taxon>Solanales</taxon>
        <taxon>Solanaceae</taxon>
        <taxon>Solanoideae</taxon>
        <taxon>Capsiceae</taxon>
        <taxon>Capsicum</taxon>
    </lineage>
</organism>
<dbReference type="PROSITE" id="PS51767">
    <property type="entry name" value="PEPTIDASE_A1"/>
    <property type="match status" value="1"/>
</dbReference>
<dbReference type="InterPro" id="IPR001461">
    <property type="entry name" value="Aspartic_peptidase_A1"/>
</dbReference>
<keyword evidence="12" id="KW-1185">Reference proteome</keyword>
<keyword evidence="5" id="KW-0732">Signal</keyword>
<evidence type="ECO:0000256" key="3">
    <source>
        <dbReference type="ARBA" id="ARBA00022670"/>
    </source>
</evidence>
<gene>
    <name evidence="11" type="ORF">T459_05938</name>
</gene>
<keyword evidence="8" id="KW-0472">Membrane</keyword>
<comment type="similarity">
    <text evidence="2">Belongs to the peptidase A1 family.</text>
</comment>
<dbReference type="SUPFAM" id="SSF50630">
    <property type="entry name" value="Acid proteases"/>
    <property type="match status" value="1"/>
</dbReference>
<name>A0A2G3A9A4_CAPAN</name>
<dbReference type="InterPro" id="IPR032861">
    <property type="entry name" value="TAXi_N"/>
</dbReference>
<comment type="caution">
    <text evidence="11">The sequence shown here is derived from an EMBL/GenBank/DDBJ whole genome shotgun (WGS) entry which is preliminary data.</text>
</comment>
<dbReference type="InterPro" id="IPR018289">
    <property type="entry name" value="MULE_transposase_dom"/>
</dbReference>
<protein>
    <recommendedName>
        <fullName evidence="10">Peptidase A1 domain-containing protein</fullName>
    </recommendedName>
</protein>
<dbReference type="GO" id="GO:0016020">
    <property type="term" value="C:membrane"/>
    <property type="evidence" value="ECO:0007669"/>
    <property type="project" value="UniProtKB-SubCell"/>
</dbReference>
<dbReference type="PANTHER" id="PTHR13683">
    <property type="entry name" value="ASPARTYL PROTEASES"/>
    <property type="match status" value="1"/>
</dbReference>
<evidence type="ECO:0000256" key="4">
    <source>
        <dbReference type="ARBA" id="ARBA00022692"/>
    </source>
</evidence>
<keyword evidence="4" id="KW-0812">Transmembrane</keyword>
<evidence type="ECO:0000256" key="2">
    <source>
        <dbReference type="ARBA" id="ARBA00007447"/>
    </source>
</evidence>
<dbReference type="Proteomes" id="UP000222542">
    <property type="component" value="Unassembled WGS sequence"/>
</dbReference>
<evidence type="ECO:0000256" key="8">
    <source>
        <dbReference type="ARBA" id="ARBA00023136"/>
    </source>
</evidence>
<dbReference type="Gene3D" id="2.40.70.10">
    <property type="entry name" value="Acid Proteases"/>
    <property type="match status" value="3"/>
</dbReference>